<keyword evidence="1" id="KW-0472">Membrane</keyword>
<dbReference type="HOGENOM" id="CLU_126091_0_0_1"/>
<dbReference type="InParanoid" id="A0A0C3E461"/>
<dbReference type="AlphaFoldDB" id="A0A0C3E461"/>
<reference evidence="2 3" key="1">
    <citation type="submission" date="2014-04" db="EMBL/GenBank/DDBJ databases">
        <authorList>
            <consortium name="DOE Joint Genome Institute"/>
            <person name="Kuo A."/>
            <person name="Martino E."/>
            <person name="Perotto S."/>
            <person name="Kohler A."/>
            <person name="Nagy L.G."/>
            <person name="Floudas D."/>
            <person name="Copeland A."/>
            <person name="Barry K.W."/>
            <person name="Cichocki N."/>
            <person name="Veneault-Fourrey C."/>
            <person name="LaButti K."/>
            <person name="Lindquist E.A."/>
            <person name="Lipzen A."/>
            <person name="Lundell T."/>
            <person name="Morin E."/>
            <person name="Murat C."/>
            <person name="Sun H."/>
            <person name="Tunlid A."/>
            <person name="Henrissat B."/>
            <person name="Grigoriev I.V."/>
            <person name="Hibbett D.S."/>
            <person name="Martin F."/>
            <person name="Nordberg H.P."/>
            <person name="Cantor M.N."/>
            <person name="Hua S.X."/>
        </authorList>
    </citation>
    <scope>NUCLEOTIDE SEQUENCE [LARGE SCALE GENOMIC DNA]</scope>
    <source>
        <strain evidence="2 3">Zn</strain>
    </source>
</reference>
<dbReference type="EMBL" id="KN832870">
    <property type="protein sequence ID" value="KIN09128.1"/>
    <property type="molecule type" value="Genomic_DNA"/>
</dbReference>
<accession>A0A0C3E461</accession>
<feature type="transmembrane region" description="Helical" evidence="1">
    <location>
        <begin position="49"/>
        <end position="67"/>
    </location>
</feature>
<organism evidence="2 3">
    <name type="scientific">Oidiodendron maius (strain Zn)</name>
    <dbReference type="NCBI Taxonomy" id="913774"/>
    <lineage>
        <taxon>Eukaryota</taxon>
        <taxon>Fungi</taxon>
        <taxon>Dikarya</taxon>
        <taxon>Ascomycota</taxon>
        <taxon>Pezizomycotina</taxon>
        <taxon>Leotiomycetes</taxon>
        <taxon>Leotiomycetes incertae sedis</taxon>
        <taxon>Myxotrichaceae</taxon>
        <taxon>Oidiodendron</taxon>
    </lineage>
</organism>
<evidence type="ECO:0000256" key="1">
    <source>
        <dbReference type="SAM" id="Phobius"/>
    </source>
</evidence>
<keyword evidence="1" id="KW-1133">Transmembrane helix</keyword>
<keyword evidence="1" id="KW-0812">Transmembrane</keyword>
<gene>
    <name evidence="2" type="ORF">OIDMADRAFT_48957</name>
</gene>
<dbReference type="OrthoDB" id="3687641at2759"/>
<reference evidence="3" key="2">
    <citation type="submission" date="2015-01" db="EMBL/GenBank/DDBJ databases">
        <title>Evolutionary Origins and Diversification of the Mycorrhizal Mutualists.</title>
        <authorList>
            <consortium name="DOE Joint Genome Institute"/>
            <consortium name="Mycorrhizal Genomics Consortium"/>
            <person name="Kohler A."/>
            <person name="Kuo A."/>
            <person name="Nagy L.G."/>
            <person name="Floudas D."/>
            <person name="Copeland A."/>
            <person name="Barry K.W."/>
            <person name="Cichocki N."/>
            <person name="Veneault-Fourrey C."/>
            <person name="LaButti K."/>
            <person name="Lindquist E.A."/>
            <person name="Lipzen A."/>
            <person name="Lundell T."/>
            <person name="Morin E."/>
            <person name="Murat C."/>
            <person name="Riley R."/>
            <person name="Ohm R."/>
            <person name="Sun H."/>
            <person name="Tunlid A."/>
            <person name="Henrissat B."/>
            <person name="Grigoriev I.V."/>
            <person name="Hibbett D.S."/>
            <person name="Martin F."/>
        </authorList>
    </citation>
    <scope>NUCLEOTIDE SEQUENCE [LARGE SCALE GENOMIC DNA]</scope>
    <source>
        <strain evidence="3">Zn</strain>
    </source>
</reference>
<keyword evidence="3" id="KW-1185">Reference proteome</keyword>
<name>A0A0C3E461_OIDMZ</name>
<sequence>MRFSDLFRKKKAHNYESLSRDSPSKNRDPDDAQCYTLTSLERRFYVGTALPWTISAILSIAFVTLAFEKEILASNGRLGSYENGFTTDIEPAHAALALRKIKFYGGIQIDENGSYSPSYNPNATNFFAQPSPEVDEAWSKEMLHEGTYGFMGLTPKEISTSGLKMLDEDLIDGKYWIQ</sequence>
<protein>
    <submittedName>
        <fullName evidence="2">Uncharacterized protein</fullName>
    </submittedName>
</protein>
<evidence type="ECO:0000313" key="2">
    <source>
        <dbReference type="EMBL" id="KIN09128.1"/>
    </source>
</evidence>
<evidence type="ECO:0000313" key="3">
    <source>
        <dbReference type="Proteomes" id="UP000054321"/>
    </source>
</evidence>
<dbReference type="Proteomes" id="UP000054321">
    <property type="component" value="Unassembled WGS sequence"/>
</dbReference>
<proteinExistence type="predicted"/>